<dbReference type="Proteomes" id="UP000789525">
    <property type="component" value="Unassembled WGS sequence"/>
</dbReference>
<sequence>IVYITDVSDIQEVVNCGNTLGIPVVARSGGHSFEDYSLGGRDGVLVVDLKNLDQITIDASAHTAVIGTGNRIGKIYYTLNEAGFLIAAGSCPSVGIGGQSTGGGYGFIGPKYGMASDNILSAEMVLANGTFLSPINNSSYSDLYFAIRGAGNAGFGILTSLTFQLYLTPPKLTTFDLSYNINDRQLVFEAYNKWGPLLAENYSLYMTFLPDELSIPNACESTEEYKLFGFGTFLGDEENARKGLNNFLTHAAPAIDPVFNESTWWDTIVSFAGSGNATAVISPSFDPEPFKVKSFFIDPPGLSAEGLEALYEFVNSINCKTIVMFELYGGGIINSIDAGLTAFMHRHSLYLLQLEMKFKGIQDQAVIDECLSEFKVFAEEFQDKYSSYYSYQNYMDSELVDWEHRYYGGHFERLVKIKAKYDPNDLFNWAQSIPTSYE</sequence>
<protein>
    <submittedName>
        <fullName evidence="1">15160_t:CDS:1</fullName>
    </submittedName>
</protein>
<evidence type="ECO:0000313" key="2">
    <source>
        <dbReference type="Proteomes" id="UP000789525"/>
    </source>
</evidence>
<organism evidence="1 2">
    <name type="scientific">Acaulospora colombiana</name>
    <dbReference type="NCBI Taxonomy" id="27376"/>
    <lineage>
        <taxon>Eukaryota</taxon>
        <taxon>Fungi</taxon>
        <taxon>Fungi incertae sedis</taxon>
        <taxon>Mucoromycota</taxon>
        <taxon>Glomeromycotina</taxon>
        <taxon>Glomeromycetes</taxon>
        <taxon>Diversisporales</taxon>
        <taxon>Acaulosporaceae</taxon>
        <taxon>Acaulospora</taxon>
    </lineage>
</organism>
<proteinExistence type="predicted"/>
<evidence type="ECO:0000313" key="1">
    <source>
        <dbReference type="EMBL" id="CAG8565371.1"/>
    </source>
</evidence>
<name>A0ACA9M235_9GLOM</name>
<gene>
    <name evidence="1" type="ORF">ACOLOM_LOCUS5394</name>
</gene>
<comment type="caution">
    <text evidence="1">The sequence shown here is derived from an EMBL/GenBank/DDBJ whole genome shotgun (WGS) entry which is preliminary data.</text>
</comment>
<accession>A0ACA9M235</accession>
<keyword evidence="2" id="KW-1185">Reference proteome</keyword>
<reference evidence="1" key="1">
    <citation type="submission" date="2021-06" db="EMBL/GenBank/DDBJ databases">
        <authorList>
            <person name="Kallberg Y."/>
            <person name="Tangrot J."/>
            <person name="Rosling A."/>
        </authorList>
    </citation>
    <scope>NUCLEOTIDE SEQUENCE</scope>
    <source>
        <strain evidence="1">CL356</strain>
    </source>
</reference>
<dbReference type="EMBL" id="CAJVPT010009889">
    <property type="protein sequence ID" value="CAG8565371.1"/>
    <property type="molecule type" value="Genomic_DNA"/>
</dbReference>
<feature type="non-terminal residue" evidence="1">
    <location>
        <position position="1"/>
    </location>
</feature>